<comment type="cofactor">
    <cofactor evidence="8">
        <name>Mg(2+)</name>
        <dbReference type="ChEBI" id="CHEBI:18420"/>
    </cofactor>
</comment>
<dbReference type="GO" id="GO:0000287">
    <property type="term" value="F:magnesium ion binding"/>
    <property type="evidence" value="ECO:0007669"/>
    <property type="project" value="InterPro"/>
</dbReference>
<comment type="subunit">
    <text evidence="8">Monomer.</text>
</comment>
<dbReference type="InterPro" id="IPR045086">
    <property type="entry name" value="OBG_GTPase"/>
</dbReference>
<dbReference type="PANTHER" id="PTHR11702">
    <property type="entry name" value="DEVELOPMENTALLY REGULATED GTP-BINDING PROTEIN-RELATED"/>
    <property type="match status" value="1"/>
</dbReference>
<feature type="binding site" evidence="8">
    <location>
        <begin position="166"/>
        <end position="173"/>
    </location>
    <ligand>
        <name>GTP</name>
        <dbReference type="ChEBI" id="CHEBI:37565"/>
    </ligand>
</feature>
<comment type="subcellular location">
    <subcellularLocation>
        <location evidence="8">Cytoplasm</location>
    </subcellularLocation>
</comment>
<gene>
    <name evidence="8" type="primary">obg</name>
    <name evidence="11" type="ORF">Fsol_00194</name>
</gene>
<dbReference type="GO" id="GO:0043022">
    <property type="term" value="F:ribosome binding"/>
    <property type="evidence" value="ECO:0007669"/>
    <property type="project" value="UniProtKB-ARBA"/>
</dbReference>
<dbReference type="EMBL" id="CP025989">
    <property type="protein sequence ID" value="AWD32998.1"/>
    <property type="molecule type" value="Genomic_DNA"/>
</dbReference>
<dbReference type="HAMAP" id="MF_01454">
    <property type="entry name" value="GTPase_Obg"/>
    <property type="match status" value="1"/>
</dbReference>
<dbReference type="CDD" id="cd01898">
    <property type="entry name" value="Obg"/>
    <property type="match status" value="1"/>
</dbReference>
<dbReference type="NCBIfam" id="TIGR02729">
    <property type="entry name" value="Obg_CgtA"/>
    <property type="match status" value="1"/>
</dbReference>
<keyword evidence="7 8" id="KW-0342">GTP-binding</keyword>
<comment type="similarity">
    <text evidence="1 8">Belongs to the TRAFAC class OBG-HflX-like GTPase superfamily. OBG GTPase family.</text>
</comment>
<dbReference type="Pfam" id="PF01926">
    <property type="entry name" value="MMR_HSR1"/>
    <property type="match status" value="1"/>
</dbReference>
<dbReference type="Gene3D" id="3.40.50.300">
    <property type="entry name" value="P-loop containing nucleotide triphosphate hydrolases"/>
    <property type="match status" value="1"/>
</dbReference>
<dbReference type="PROSITE" id="PS51883">
    <property type="entry name" value="OBG"/>
    <property type="match status" value="1"/>
</dbReference>
<evidence type="ECO:0000259" key="9">
    <source>
        <dbReference type="PROSITE" id="PS51710"/>
    </source>
</evidence>
<feature type="domain" description="OBG-type G" evidence="9">
    <location>
        <begin position="160"/>
        <end position="331"/>
    </location>
</feature>
<dbReference type="AlphaFoldDB" id="A0A2U8BRP1"/>
<feature type="binding site" evidence="8">
    <location>
        <position position="173"/>
    </location>
    <ligand>
        <name>Mg(2+)</name>
        <dbReference type="ChEBI" id="CHEBI:18420"/>
    </ligand>
</feature>
<dbReference type="NCBIfam" id="NF008956">
    <property type="entry name" value="PRK12299.1"/>
    <property type="match status" value="1"/>
</dbReference>
<evidence type="ECO:0000313" key="12">
    <source>
        <dbReference type="Proteomes" id="UP000244519"/>
    </source>
</evidence>
<keyword evidence="4 8" id="KW-0547">Nucleotide-binding</keyword>
<feature type="binding site" evidence="8">
    <location>
        <position position="193"/>
    </location>
    <ligand>
        <name>Mg(2+)</name>
        <dbReference type="ChEBI" id="CHEBI:18420"/>
    </ligand>
</feature>
<dbReference type="InterPro" id="IPR031167">
    <property type="entry name" value="G_OBG"/>
</dbReference>
<accession>A0A2U8BRP1</accession>
<proteinExistence type="inferred from homology"/>
<dbReference type="GO" id="GO:0042254">
    <property type="term" value="P:ribosome biogenesis"/>
    <property type="evidence" value="ECO:0007669"/>
    <property type="project" value="UniProtKB-UniRule"/>
</dbReference>
<dbReference type="Pfam" id="PF01018">
    <property type="entry name" value="GTP1_OBG"/>
    <property type="match status" value="1"/>
</dbReference>
<evidence type="ECO:0000256" key="5">
    <source>
        <dbReference type="ARBA" id="ARBA00022801"/>
    </source>
</evidence>
<dbReference type="Proteomes" id="UP000244519">
    <property type="component" value="Chromosome"/>
</dbReference>
<name>A0A2U8BRP1_9RICK</name>
<keyword evidence="5 8" id="KW-0378">Hydrolase</keyword>
<feature type="binding site" evidence="8">
    <location>
        <begin position="280"/>
        <end position="283"/>
    </location>
    <ligand>
        <name>GTP</name>
        <dbReference type="ChEBI" id="CHEBI:37565"/>
    </ligand>
</feature>
<reference evidence="11 12" key="1">
    <citation type="journal article" date="2018" name="Genome Biol. Evol.">
        <title>The Genome Sequence of "Candidatus Fokinia solitaria": Insights on Reductive Evolution in Rickettsiales.</title>
        <authorList>
            <person name="Floriano A.M."/>
            <person name="Castelli M."/>
            <person name="Krenek S."/>
            <person name="Berendonk T.U."/>
            <person name="Bazzocchi C."/>
            <person name="Petroni G."/>
            <person name="Sassera D."/>
        </authorList>
    </citation>
    <scope>NUCLEOTIDE SEQUENCE [LARGE SCALE GENOMIC DNA]</scope>
    <source>
        <strain evidence="11">Rio ETE_ALG 3VII</strain>
    </source>
</reference>
<dbReference type="PROSITE" id="PS51710">
    <property type="entry name" value="G_OBG"/>
    <property type="match status" value="1"/>
</dbReference>
<dbReference type="SUPFAM" id="SSF52540">
    <property type="entry name" value="P-loop containing nucleoside triphosphate hydrolases"/>
    <property type="match status" value="1"/>
</dbReference>
<keyword evidence="6 8" id="KW-0460">Magnesium</keyword>
<comment type="function">
    <text evidence="8">An essential GTPase which binds GTP, GDP and possibly (p)ppGpp with moderate affinity, with high nucleotide exchange rates and a fairly low GTP hydrolysis rate. Plays a role in control of the cell cycle, stress response, ribosome biogenesis and in those bacteria that undergo differentiation, in morphogenesis control.</text>
</comment>
<feature type="binding site" evidence="8">
    <location>
        <begin position="191"/>
        <end position="195"/>
    </location>
    <ligand>
        <name>GTP</name>
        <dbReference type="ChEBI" id="CHEBI:37565"/>
    </ligand>
</feature>
<evidence type="ECO:0000256" key="7">
    <source>
        <dbReference type="ARBA" id="ARBA00023134"/>
    </source>
</evidence>
<dbReference type="GO" id="GO:0005525">
    <property type="term" value="F:GTP binding"/>
    <property type="evidence" value="ECO:0007669"/>
    <property type="project" value="UniProtKB-UniRule"/>
</dbReference>
<dbReference type="InterPro" id="IPR006073">
    <property type="entry name" value="GTP-bd"/>
</dbReference>
<dbReference type="InterPro" id="IPR036726">
    <property type="entry name" value="GTP1_OBG_dom_sf"/>
</dbReference>
<dbReference type="PRINTS" id="PR00326">
    <property type="entry name" value="GTP1OBG"/>
</dbReference>
<dbReference type="PROSITE" id="PS00905">
    <property type="entry name" value="GTP1_OBG"/>
    <property type="match status" value="1"/>
</dbReference>
<evidence type="ECO:0000313" key="11">
    <source>
        <dbReference type="EMBL" id="AWD32998.1"/>
    </source>
</evidence>
<dbReference type="GO" id="GO:0003924">
    <property type="term" value="F:GTPase activity"/>
    <property type="evidence" value="ECO:0007669"/>
    <property type="project" value="UniProtKB-UniRule"/>
</dbReference>
<feature type="binding site" evidence="8">
    <location>
        <begin position="299"/>
        <end position="301"/>
    </location>
    <ligand>
        <name>GTP</name>
        <dbReference type="ChEBI" id="CHEBI:37565"/>
    </ligand>
</feature>
<keyword evidence="2 8" id="KW-0963">Cytoplasm</keyword>
<keyword evidence="12" id="KW-1185">Reference proteome</keyword>
<dbReference type="GO" id="GO:0005737">
    <property type="term" value="C:cytoplasm"/>
    <property type="evidence" value="ECO:0007669"/>
    <property type="project" value="UniProtKB-SubCell"/>
</dbReference>
<dbReference type="InterPro" id="IPR027417">
    <property type="entry name" value="P-loop_NTPase"/>
</dbReference>
<dbReference type="OrthoDB" id="9807318at2"/>
<evidence type="ECO:0000256" key="6">
    <source>
        <dbReference type="ARBA" id="ARBA00022842"/>
    </source>
</evidence>
<keyword evidence="3 8" id="KW-0479">Metal-binding</keyword>
<evidence type="ECO:0000259" key="10">
    <source>
        <dbReference type="PROSITE" id="PS51883"/>
    </source>
</evidence>
<dbReference type="EC" id="3.6.5.-" evidence="8"/>
<dbReference type="NCBIfam" id="NF008955">
    <property type="entry name" value="PRK12297.1"/>
    <property type="match status" value="1"/>
</dbReference>
<dbReference type="InterPro" id="IPR006169">
    <property type="entry name" value="GTP1_OBG_dom"/>
</dbReference>
<dbReference type="PANTHER" id="PTHR11702:SF31">
    <property type="entry name" value="MITOCHONDRIAL RIBOSOME-ASSOCIATED GTPASE 2"/>
    <property type="match status" value="1"/>
</dbReference>
<feature type="binding site" evidence="8">
    <location>
        <begin position="213"/>
        <end position="216"/>
    </location>
    <ligand>
        <name>GTP</name>
        <dbReference type="ChEBI" id="CHEBI:37565"/>
    </ligand>
</feature>
<evidence type="ECO:0000256" key="8">
    <source>
        <dbReference type="HAMAP-Rule" id="MF_01454"/>
    </source>
</evidence>
<evidence type="ECO:0000256" key="3">
    <source>
        <dbReference type="ARBA" id="ARBA00022723"/>
    </source>
</evidence>
<dbReference type="InterPro" id="IPR014100">
    <property type="entry name" value="GTP-bd_Obg/CgtA"/>
</dbReference>
<evidence type="ECO:0000256" key="4">
    <source>
        <dbReference type="ARBA" id="ARBA00022741"/>
    </source>
</evidence>
<evidence type="ECO:0000256" key="2">
    <source>
        <dbReference type="ARBA" id="ARBA00022490"/>
    </source>
</evidence>
<dbReference type="Gene3D" id="2.70.210.12">
    <property type="entry name" value="GTP1/OBG domain"/>
    <property type="match status" value="1"/>
</dbReference>
<feature type="domain" description="Obg" evidence="10">
    <location>
        <begin position="1"/>
        <end position="159"/>
    </location>
</feature>
<protein>
    <recommendedName>
        <fullName evidence="8">GTPase Obg</fullName>
        <ecNumber evidence="8">3.6.5.-</ecNumber>
    </recommendedName>
    <alternativeName>
        <fullName evidence="8">GTP-binding protein Obg</fullName>
    </alternativeName>
</protein>
<dbReference type="InterPro" id="IPR006074">
    <property type="entry name" value="GTP1-OBG_CS"/>
</dbReference>
<dbReference type="PIRSF" id="PIRSF002401">
    <property type="entry name" value="GTP_bd_Obg/CgtA"/>
    <property type="match status" value="1"/>
</dbReference>
<sequence>MFFIDEVKIHLKAGDGGNGAVSFHRAKFIEFGGPDGGNGGSGGNIVLIADDSMTTLASFRYKQHFISTNGANGSGNNKTGVSGDDLIITVPTGTQVFDDTYSYLMHDLEKDGERVMIAKGGLGGAGNACFKSSTSRAPTKAIKGKKGDTFSIWLSLKLLSDIGIIGLPNAGKSTFLSMVTDAKPKVRDYPFTTLSPQLGVFRIDMNTEVVLADIPGLIEGASEGLGLGDRFLKHIERCNVLIHVVDATDQDPIASYYTIRNELAKYSPTLVEKKELVVLSKCDLISEDAVTVLQNTFINSISREVMQCTYVARDTMRKAILKAIELIECHD</sequence>
<organism evidence="11 12">
    <name type="scientific">Candidatus Fokinia solitaria</name>
    <dbReference type="NCBI Taxonomy" id="1802984"/>
    <lineage>
        <taxon>Bacteria</taxon>
        <taxon>Pseudomonadati</taxon>
        <taxon>Pseudomonadota</taxon>
        <taxon>Alphaproteobacteria</taxon>
        <taxon>Rickettsiales</taxon>
        <taxon>Candidatus Midichloriaceae</taxon>
        <taxon>Candidatus Fokinia</taxon>
    </lineage>
</organism>
<dbReference type="FunFam" id="2.70.210.12:FF:000001">
    <property type="entry name" value="GTPase Obg"/>
    <property type="match status" value="1"/>
</dbReference>
<evidence type="ECO:0000256" key="1">
    <source>
        <dbReference type="ARBA" id="ARBA00007699"/>
    </source>
</evidence>
<dbReference type="KEGG" id="fso:Fsol_00194"/>
<dbReference type="RefSeq" id="WP_108673042.1">
    <property type="nucleotide sequence ID" value="NZ_CP025989.1"/>
</dbReference>
<dbReference type="SUPFAM" id="SSF82051">
    <property type="entry name" value="Obg GTP-binding protein N-terminal domain"/>
    <property type="match status" value="1"/>
</dbReference>